<gene>
    <name evidence="1" type="primary">PI4KBETA1</name>
    <name evidence="1" type="ORF">MA16_Dca006231</name>
</gene>
<proteinExistence type="predicted"/>
<reference evidence="1 2" key="2">
    <citation type="journal article" date="2017" name="Nature">
        <title>The Apostasia genome and the evolution of orchids.</title>
        <authorList>
            <person name="Zhang G.Q."/>
            <person name="Liu K.W."/>
            <person name="Li Z."/>
            <person name="Lohaus R."/>
            <person name="Hsiao Y.Y."/>
            <person name="Niu S.C."/>
            <person name="Wang J.Y."/>
            <person name="Lin Y.C."/>
            <person name="Xu Q."/>
            <person name="Chen L.J."/>
            <person name="Yoshida K."/>
            <person name="Fujiwara S."/>
            <person name="Wang Z.W."/>
            <person name="Zhang Y.Q."/>
            <person name="Mitsuda N."/>
            <person name="Wang M."/>
            <person name="Liu G.H."/>
            <person name="Pecoraro L."/>
            <person name="Huang H.X."/>
            <person name="Xiao X.J."/>
            <person name="Lin M."/>
            <person name="Wu X.Y."/>
            <person name="Wu W.L."/>
            <person name="Chen Y.Y."/>
            <person name="Chang S.B."/>
            <person name="Sakamoto S."/>
            <person name="Ohme-Takagi M."/>
            <person name="Yagi M."/>
            <person name="Zeng S.J."/>
            <person name="Shen C.Y."/>
            <person name="Yeh C.M."/>
            <person name="Luo Y.B."/>
            <person name="Tsai W.C."/>
            <person name="Van de Peer Y."/>
            <person name="Liu Z.J."/>
        </authorList>
    </citation>
    <scope>NUCLEOTIDE SEQUENCE [LARGE SCALE GENOMIC DNA]</scope>
    <source>
        <tissue evidence="1">The whole plant</tissue>
    </source>
</reference>
<dbReference type="EMBL" id="KZ502842">
    <property type="protein sequence ID" value="PKU72231.1"/>
    <property type="molecule type" value="Genomic_DNA"/>
</dbReference>
<dbReference type="Proteomes" id="UP000233837">
    <property type="component" value="Unassembled WGS sequence"/>
</dbReference>
<keyword evidence="2" id="KW-1185">Reference proteome</keyword>
<dbReference type="AlphaFoldDB" id="A0A2I0W9B5"/>
<organism evidence="1 2">
    <name type="scientific">Dendrobium catenatum</name>
    <dbReference type="NCBI Taxonomy" id="906689"/>
    <lineage>
        <taxon>Eukaryota</taxon>
        <taxon>Viridiplantae</taxon>
        <taxon>Streptophyta</taxon>
        <taxon>Embryophyta</taxon>
        <taxon>Tracheophyta</taxon>
        <taxon>Spermatophyta</taxon>
        <taxon>Magnoliopsida</taxon>
        <taxon>Liliopsida</taxon>
        <taxon>Asparagales</taxon>
        <taxon>Orchidaceae</taxon>
        <taxon>Epidendroideae</taxon>
        <taxon>Malaxideae</taxon>
        <taxon>Dendrobiinae</taxon>
        <taxon>Dendrobium</taxon>
    </lineage>
</organism>
<keyword evidence="1" id="KW-0418">Kinase</keyword>
<name>A0A2I0W9B5_9ASPA</name>
<sequence length="307" mass="35524">MGLRQLGQEQRDRGGLRKLCEEEGNKASSFYGCKRRDIGSKAAPNRRVTAEIYVIRIFNFNTMFLPNELEFVTRKVQICKGTYYHLDHHRGHIIQNKYKVSLSVEDQKAVMSRHREKNHHISNGDLNKEFGNDENVERVIVNLSAIPGVKMKDVVDQEAPRRKEHRRVPSTIAIEEVKATNGVPKPSDALSGELWEVKKERIRKLSPYGKVSDVWYEIKGLKDEYQSSFRRKSCDFGVEIVRRMKLLYETYRIYKLPSMNGYRKPTTNASTRLSSYTSTLTIFSKRKSPTGWSSFTLPISHHLCSHV</sequence>
<protein>
    <submittedName>
        <fullName evidence="1">Phosphatidylinositol 4-kinase beta 1</fullName>
    </submittedName>
</protein>
<keyword evidence="1" id="KW-0808">Transferase</keyword>
<accession>A0A2I0W9B5</accession>
<reference evidence="1 2" key="1">
    <citation type="journal article" date="2016" name="Sci. Rep.">
        <title>The Dendrobium catenatum Lindl. genome sequence provides insights into polysaccharide synthase, floral development and adaptive evolution.</title>
        <authorList>
            <person name="Zhang G.Q."/>
            <person name="Xu Q."/>
            <person name="Bian C."/>
            <person name="Tsai W.C."/>
            <person name="Yeh C.M."/>
            <person name="Liu K.W."/>
            <person name="Yoshida K."/>
            <person name="Zhang L.S."/>
            <person name="Chang S.B."/>
            <person name="Chen F."/>
            <person name="Shi Y."/>
            <person name="Su Y.Y."/>
            <person name="Zhang Y.Q."/>
            <person name="Chen L.J."/>
            <person name="Yin Y."/>
            <person name="Lin M."/>
            <person name="Huang H."/>
            <person name="Deng H."/>
            <person name="Wang Z.W."/>
            <person name="Zhu S.L."/>
            <person name="Zhao X."/>
            <person name="Deng C."/>
            <person name="Niu S.C."/>
            <person name="Huang J."/>
            <person name="Wang M."/>
            <person name="Liu G.H."/>
            <person name="Yang H.J."/>
            <person name="Xiao X.J."/>
            <person name="Hsiao Y.Y."/>
            <person name="Wu W.L."/>
            <person name="Chen Y.Y."/>
            <person name="Mitsuda N."/>
            <person name="Ohme-Takagi M."/>
            <person name="Luo Y.B."/>
            <person name="Van de Peer Y."/>
            <person name="Liu Z.J."/>
        </authorList>
    </citation>
    <scope>NUCLEOTIDE SEQUENCE [LARGE SCALE GENOMIC DNA]</scope>
    <source>
        <tissue evidence="1">The whole plant</tissue>
    </source>
</reference>
<dbReference type="GO" id="GO:0016301">
    <property type="term" value="F:kinase activity"/>
    <property type="evidence" value="ECO:0007669"/>
    <property type="project" value="UniProtKB-KW"/>
</dbReference>
<evidence type="ECO:0000313" key="2">
    <source>
        <dbReference type="Proteomes" id="UP000233837"/>
    </source>
</evidence>
<evidence type="ECO:0000313" key="1">
    <source>
        <dbReference type="EMBL" id="PKU72231.1"/>
    </source>
</evidence>
<dbReference type="STRING" id="906689.A0A2I0W9B5"/>